<organism evidence="1 2">
    <name type="scientific">Aureibaculum algae</name>
    <dbReference type="NCBI Taxonomy" id="2584122"/>
    <lineage>
        <taxon>Bacteria</taxon>
        <taxon>Pseudomonadati</taxon>
        <taxon>Bacteroidota</taxon>
        <taxon>Flavobacteriia</taxon>
        <taxon>Flavobacteriales</taxon>
        <taxon>Flavobacteriaceae</taxon>
        <taxon>Aureibaculum</taxon>
    </lineage>
</organism>
<dbReference type="OrthoDB" id="1118894at2"/>
<sequence>MKPRLIILSDLWGIEKSAWINDYTEILDSIFEIQYYDCCDLGQVDKLEYQENNLHNQFINGGIEVATKRLLELEKKRIDVLAFSIGGIIAWKAQLNGLKINTLYSISSTRLRYEKEKPKCNLSLYFGDKDNYKPTSEWFDRIELNPKIFKNKEHKLYTEIGCISEICDDIKTPYNNV</sequence>
<dbReference type="EMBL" id="CP040749">
    <property type="protein sequence ID" value="QCX40029.1"/>
    <property type="molecule type" value="Genomic_DNA"/>
</dbReference>
<proteinExistence type="predicted"/>
<keyword evidence="2" id="KW-1185">Reference proteome</keyword>
<dbReference type="GO" id="GO:0016787">
    <property type="term" value="F:hydrolase activity"/>
    <property type="evidence" value="ECO:0007669"/>
    <property type="project" value="UniProtKB-KW"/>
</dbReference>
<dbReference type="RefSeq" id="WP_138950883.1">
    <property type="nucleotide sequence ID" value="NZ_CP040749.1"/>
</dbReference>
<accession>A0A5B7TT09</accession>
<reference evidence="1 2" key="1">
    <citation type="submission" date="2019-05" db="EMBL/GenBank/DDBJ databases">
        <title>Algicella ahnfeltiae gen. nov., sp. nov., a novel marine bacterium of the family Flavobacteriaceae isolated from a red alga.</title>
        <authorList>
            <person name="Nedashkovskaya O.I."/>
            <person name="Kukhlevskiy A.D."/>
            <person name="Kim S.-G."/>
            <person name="Zhukova N.V."/>
            <person name="Mikhailov V.V."/>
        </authorList>
    </citation>
    <scope>NUCLEOTIDE SEQUENCE [LARGE SCALE GENOMIC DNA]</scope>
    <source>
        <strain evidence="1 2">10Alg115</strain>
    </source>
</reference>
<gene>
    <name evidence="1" type="ORF">FF125_16850</name>
</gene>
<evidence type="ECO:0000313" key="2">
    <source>
        <dbReference type="Proteomes" id="UP000306229"/>
    </source>
</evidence>
<dbReference type="Proteomes" id="UP000306229">
    <property type="component" value="Chromosome"/>
</dbReference>
<dbReference type="KEGG" id="fbe:FF125_16850"/>
<name>A0A5B7TT09_9FLAO</name>
<dbReference type="AlphaFoldDB" id="A0A5B7TT09"/>
<evidence type="ECO:0000313" key="1">
    <source>
        <dbReference type="EMBL" id="QCX40029.1"/>
    </source>
</evidence>
<protein>
    <submittedName>
        <fullName evidence="1">Alpha/beta hydrolase</fullName>
    </submittedName>
</protein>
<keyword evidence="1" id="KW-0378">Hydrolase</keyword>